<dbReference type="AlphaFoldDB" id="A0A0C2MJB2"/>
<gene>
    <name evidence="1" type="ORF">RF11_15441</name>
</gene>
<dbReference type="EMBL" id="JWZT01004268">
    <property type="protein sequence ID" value="KII64440.1"/>
    <property type="molecule type" value="Genomic_DNA"/>
</dbReference>
<protein>
    <recommendedName>
        <fullName evidence="3">Integrase catalytic domain-containing protein</fullName>
    </recommendedName>
</protein>
<dbReference type="PANTHER" id="PTHR38681">
    <property type="entry name" value="RETROVIRUS-RELATED POL POLYPROTEIN FROM TRANSPOSON 412-LIKE PROTEIN-RELATED"/>
    <property type="match status" value="1"/>
</dbReference>
<evidence type="ECO:0000313" key="1">
    <source>
        <dbReference type="EMBL" id="KII64440.1"/>
    </source>
</evidence>
<keyword evidence="2" id="KW-1185">Reference proteome</keyword>
<dbReference type="SUPFAM" id="SSF53098">
    <property type="entry name" value="Ribonuclease H-like"/>
    <property type="match status" value="1"/>
</dbReference>
<proteinExistence type="predicted"/>
<dbReference type="PANTHER" id="PTHR38681:SF1">
    <property type="entry name" value="RETROVIRUS-RELATED POL POLYPROTEIN FROM TRANSPOSON 412-LIKE PROTEIN"/>
    <property type="match status" value="1"/>
</dbReference>
<dbReference type="Proteomes" id="UP000031668">
    <property type="component" value="Unassembled WGS sequence"/>
</dbReference>
<reference evidence="1 2" key="1">
    <citation type="journal article" date="2014" name="Genome Biol. Evol.">
        <title>The genome of the myxosporean Thelohanellus kitauei shows adaptations to nutrient acquisition within its fish host.</title>
        <authorList>
            <person name="Yang Y."/>
            <person name="Xiong J."/>
            <person name="Zhou Z."/>
            <person name="Huo F."/>
            <person name="Miao W."/>
            <person name="Ran C."/>
            <person name="Liu Y."/>
            <person name="Zhang J."/>
            <person name="Feng J."/>
            <person name="Wang M."/>
            <person name="Wang M."/>
            <person name="Wang L."/>
            <person name="Yao B."/>
        </authorList>
    </citation>
    <scope>NUCLEOTIDE SEQUENCE [LARGE SCALE GENOMIC DNA]</scope>
    <source>
        <strain evidence="1">Wuqing</strain>
    </source>
</reference>
<name>A0A0C2MJB2_THEKT</name>
<sequence>MSNANTHLLTILYQFTRWPEVTSIRYRTADNCTSRLIFHWMSRNSAQLHYCLPPTSNGFVERLRRTLKAALNARLANDKWTDHIPMILQDFRKTQNEDLKVFPAELVFGSQVSLPLGFSTTSPEDVDVTTLFIKLKKFTNPIRPTETSNHDTK</sequence>
<organism evidence="1 2">
    <name type="scientific">Thelohanellus kitauei</name>
    <name type="common">Myxosporean</name>
    <dbReference type="NCBI Taxonomy" id="669202"/>
    <lineage>
        <taxon>Eukaryota</taxon>
        <taxon>Metazoa</taxon>
        <taxon>Cnidaria</taxon>
        <taxon>Myxozoa</taxon>
        <taxon>Myxosporea</taxon>
        <taxon>Bivalvulida</taxon>
        <taxon>Platysporina</taxon>
        <taxon>Myxobolidae</taxon>
        <taxon>Thelohanellus</taxon>
    </lineage>
</organism>
<dbReference type="InterPro" id="IPR036397">
    <property type="entry name" value="RNaseH_sf"/>
</dbReference>
<accession>A0A0C2MJB2</accession>
<comment type="caution">
    <text evidence="1">The sequence shown here is derived from an EMBL/GenBank/DDBJ whole genome shotgun (WGS) entry which is preliminary data.</text>
</comment>
<dbReference type="GO" id="GO:0003676">
    <property type="term" value="F:nucleic acid binding"/>
    <property type="evidence" value="ECO:0007669"/>
    <property type="project" value="InterPro"/>
</dbReference>
<dbReference type="Gene3D" id="3.30.420.10">
    <property type="entry name" value="Ribonuclease H-like superfamily/Ribonuclease H"/>
    <property type="match status" value="1"/>
</dbReference>
<dbReference type="OrthoDB" id="8067857at2759"/>
<dbReference type="InterPro" id="IPR012337">
    <property type="entry name" value="RNaseH-like_sf"/>
</dbReference>
<evidence type="ECO:0000313" key="2">
    <source>
        <dbReference type="Proteomes" id="UP000031668"/>
    </source>
</evidence>
<evidence type="ECO:0008006" key="3">
    <source>
        <dbReference type="Google" id="ProtNLM"/>
    </source>
</evidence>